<keyword evidence="6" id="KW-1185">Reference proteome</keyword>
<feature type="domain" description="Tyr recombinase" evidence="4">
    <location>
        <begin position="222"/>
        <end position="398"/>
    </location>
</feature>
<proteinExistence type="inferred from homology"/>
<evidence type="ECO:0000256" key="3">
    <source>
        <dbReference type="ARBA" id="ARBA00023172"/>
    </source>
</evidence>
<dbReference type="CDD" id="cd01185">
    <property type="entry name" value="INTN1_C_like"/>
    <property type="match status" value="1"/>
</dbReference>
<dbReference type="PANTHER" id="PTHR30349">
    <property type="entry name" value="PHAGE INTEGRASE-RELATED"/>
    <property type="match status" value="1"/>
</dbReference>
<dbReference type="SUPFAM" id="SSF56349">
    <property type="entry name" value="DNA breaking-rejoining enzymes"/>
    <property type="match status" value="1"/>
</dbReference>
<evidence type="ECO:0000256" key="1">
    <source>
        <dbReference type="ARBA" id="ARBA00008857"/>
    </source>
</evidence>
<sequence>MGTTRTFSIHFWLNIAKRNGDSAPIYARVTVDGKRAEISLQRQTSVTYWDTKAKKTTSRTPEGKALNTYLDQVYAKLLQCHKQLSAEFELVTAKSIKARFVGHDERHKTLLELVAYHNQNMKGVLKPGTLKNYYTTENYIRRFLVREKKTNDIYLKHLKYSFIIDFEQYLRKGPSLQNSNPLNNNGVMKHLERLRKLMNLAMDLEWLEKNPFTRYKLKFKRYKKEFLSQEELKLFQEADIEDKGYGIVRDIFVFSCYTGLSYTDVRLLDKSNIVVGIDGERWIFTQREKNEQPVKIPLLEVAKQILEKYEDHPHLNQGKLLPVYSNQKTNAYLKEITALLGISKNLTFHSARHTFATTVTLSNGVPIETVSKMLGHTKISTTQVYARVLEEKISSDMSGLRRALSFSNNTRERGIINL</sequence>
<dbReference type="EMBL" id="JARFVB010000018">
    <property type="protein sequence ID" value="MDF0718072.1"/>
    <property type="molecule type" value="Genomic_DNA"/>
</dbReference>
<dbReference type="InterPro" id="IPR035386">
    <property type="entry name" value="Arm-DNA-bind_5"/>
</dbReference>
<dbReference type="InterPro" id="IPR050090">
    <property type="entry name" value="Tyrosine_recombinase_XerCD"/>
</dbReference>
<protein>
    <submittedName>
        <fullName evidence="5">Site-specific integrase</fullName>
    </submittedName>
</protein>
<dbReference type="PROSITE" id="PS51898">
    <property type="entry name" value="TYR_RECOMBINASE"/>
    <property type="match status" value="1"/>
</dbReference>
<comment type="similarity">
    <text evidence="1">Belongs to the 'phage' integrase family.</text>
</comment>
<dbReference type="Proteomes" id="UP001221366">
    <property type="component" value="Unassembled WGS sequence"/>
</dbReference>
<keyword evidence="2" id="KW-0238">DNA-binding</keyword>
<evidence type="ECO:0000259" key="4">
    <source>
        <dbReference type="PROSITE" id="PS51898"/>
    </source>
</evidence>
<dbReference type="InterPro" id="IPR002104">
    <property type="entry name" value="Integrase_catalytic"/>
</dbReference>
<dbReference type="Pfam" id="PF17293">
    <property type="entry name" value="Arm-DNA-bind_5"/>
    <property type="match status" value="1"/>
</dbReference>
<dbReference type="InterPro" id="IPR013762">
    <property type="entry name" value="Integrase-like_cat_sf"/>
</dbReference>
<evidence type="ECO:0000313" key="6">
    <source>
        <dbReference type="Proteomes" id="UP001221366"/>
    </source>
</evidence>
<dbReference type="Gene3D" id="1.10.443.10">
    <property type="entry name" value="Intergrase catalytic core"/>
    <property type="match status" value="1"/>
</dbReference>
<name>A0ABT5Y3P5_9FLAO</name>
<evidence type="ECO:0000256" key="2">
    <source>
        <dbReference type="ARBA" id="ARBA00023125"/>
    </source>
</evidence>
<dbReference type="PANTHER" id="PTHR30349:SF64">
    <property type="entry name" value="PROPHAGE INTEGRASE INTD-RELATED"/>
    <property type="match status" value="1"/>
</dbReference>
<dbReference type="InterPro" id="IPR025269">
    <property type="entry name" value="SAM-like_dom"/>
</dbReference>
<organism evidence="5 6">
    <name type="scientific">Flagellimonas yonaguniensis</name>
    <dbReference type="NCBI Taxonomy" id="3031325"/>
    <lineage>
        <taxon>Bacteria</taxon>
        <taxon>Pseudomonadati</taxon>
        <taxon>Bacteroidota</taxon>
        <taxon>Flavobacteriia</taxon>
        <taxon>Flavobacteriales</taxon>
        <taxon>Flavobacteriaceae</taxon>
        <taxon>Flagellimonas</taxon>
    </lineage>
</organism>
<gene>
    <name evidence="5" type="ORF">PY092_18050</name>
</gene>
<evidence type="ECO:0000313" key="5">
    <source>
        <dbReference type="EMBL" id="MDF0718072.1"/>
    </source>
</evidence>
<keyword evidence="3" id="KW-0233">DNA recombination</keyword>
<dbReference type="RefSeq" id="WP_163627792.1">
    <property type="nucleotide sequence ID" value="NZ_JARFVB010000018.1"/>
</dbReference>
<dbReference type="Pfam" id="PF00589">
    <property type="entry name" value="Phage_integrase"/>
    <property type="match status" value="1"/>
</dbReference>
<accession>A0ABT5Y3P5</accession>
<dbReference type="Gene3D" id="1.10.150.130">
    <property type="match status" value="1"/>
</dbReference>
<dbReference type="InterPro" id="IPR010998">
    <property type="entry name" value="Integrase_recombinase_N"/>
</dbReference>
<dbReference type="InterPro" id="IPR011010">
    <property type="entry name" value="DNA_brk_join_enz"/>
</dbReference>
<dbReference type="Pfam" id="PF13102">
    <property type="entry name" value="Phage_int_SAM_5"/>
    <property type="match status" value="1"/>
</dbReference>
<comment type="caution">
    <text evidence="5">The sequence shown here is derived from an EMBL/GenBank/DDBJ whole genome shotgun (WGS) entry which is preliminary data.</text>
</comment>
<reference evidence="5 6" key="1">
    <citation type="submission" date="2023-03" db="EMBL/GenBank/DDBJ databases">
        <title>Muricauda XX sp. nov. and Muricauda XXX sp. nov., two novel species isolated from Okinawa Trough.</title>
        <authorList>
            <person name="Cao W."/>
            <person name="Deng X."/>
        </authorList>
    </citation>
    <scope>NUCLEOTIDE SEQUENCE [LARGE SCALE GENOMIC DNA]</scope>
    <source>
        <strain evidence="5 6">334s03</strain>
    </source>
</reference>